<name>A0A844FDS5_CLOSV</name>
<dbReference type="InterPro" id="IPR017146">
    <property type="entry name" value="Lanti_2_LanM"/>
</dbReference>
<dbReference type="AlphaFoldDB" id="A0A844FDS5"/>
<dbReference type="NCBIfam" id="TIGR03897">
    <property type="entry name" value="lanti_2_LanM"/>
    <property type="match status" value="1"/>
</dbReference>
<sequence length="1025" mass="119933">MKKIATYLSERDYIENRYKPIDLEQYKYWMGILGEEFVKKICDQNSNFLSYLKNEDYRVLVDIKGNEVLQYLSQQCIEFPSDIEEILKERVAFEPFYAFLVEFGIGNLKNELQGLEDSFELNIYDDFKYYLAEQLQAICMRTLIVEMQEFKMADKLHGKDEKEEYEYFCTENMCNPTEIINLMEKYPVLCRCVEDRINNSVCFYKEIIEHFCNDKKEIAEHFCSENQISRITNITTSYSDVHQKGRQVVKIEIDKKIKILYKPHSMENEKAFMSLLQWISQGIGITQLNYKILTHKTYSWCSIVKYRECESKEEICNYYKRLGTQLFLAYFLGTHDLHCENIIASGEYPVLIDLETLVGGFNSGKRKTAEDEVYYHLQQSVLSTGLLPTFMWDKGGNGIDVSGMSGGNEATYPFKIPVIMNPKTSNMRIGYDYPQATLKKNRVKLRGEFCPPVKYESELLNGFSVAYRYVIENREEFKRQVKIMIGLKSRFLFSDTQRYGMTLSSSYHPSLLQDGAEREIFLMSMWKGRGVDKKTIVEDEIQSLLQGDIPYFEYYLGSKNLYSGTGKIWKNYFDNVPITFLLNKIDKLSEKDMIVQERYIQTALELTPENRDNYENKVYAVDSIKSHDMEREDISSSVHHLIDRLIEEAIWNDDKTEVNWCQINFNAEKNMVWHMTPMNMYLYNGLAGMLLIFYELNLSMREQKIIEIYETLRNMLFAYTEGGRQSLDSIQSKLIGMYDGESSIIYTYLILYQQSKDKQYLCYAEEHATIVEQLIDKSQKYDLLSGNAGAAQVLLKLYEVSGKNKYLTLAEKAITHLQEHKEKQNQGIGWRIREDILPMSGMAHGNAGILMPVFTLWKKTGKEKYKQLAEEIWKYEESLYDVEIGNWIDVRNPEKSIEEIGAVAWCHGAAGILLSRVYCYALTDNKFWRERFDKDINRAYRALKKYWIRDSWSLCHGNCGNLWILELADDKIKDFEAENYINIPQGFNLLPQEILNPGFLNGYGGIVYCLVKKHVLNYTEVRSKT</sequence>
<reference evidence="3 4" key="1">
    <citation type="submission" date="2019-08" db="EMBL/GenBank/DDBJ databases">
        <title>In-depth cultivation of the pig gut microbiome towards novel bacterial diversity and tailored functional studies.</title>
        <authorList>
            <person name="Wylensek D."/>
            <person name="Hitch T.C.A."/>
            <person name="Clavel T."/>
        </authorList>
    </citation>
    <scope>NUCLEOTIDE SEQUENCE [LARGE SCALE GENOMIC DNA]</scope>
    <source>
        <strain evidence="3 4">BL-389-WT-3D</strain>
    </source>
</reference>
<proteinExistence type="predicted"/>
<keyword evidence="1" id="KW-0479">Metal-binding</keyword>
<dbReference type="PRINTS" id="PR01950">
    <property type="entry name" value="LANCSUPER"/>
</dbReference>
<dbReference type="RefSeq" id="WP_154322285.1">
    <property type="nucleotide sequence ID" value="NZ_CP045695.1"/>
</dbReference>
<comment type="caution">
    <text evidence="3">The sequence shown here is derived from an EMBL/GenBank/DDBJ whole genome shotgun (WGS) entry which is preliminary data.</text>
</comment>
<dbReference type="SUPFAM" id="SSF158745">
    <property type="entry name" value="LanC-like"/>
    <property type="match status" value="1"/>
</dbReference>
<dbReference type="PRINTS" id="PR01955">
    <property type="entry name" value="LANCFRANKIA"/>
</dbReference>
<dbReference type="GO" id="GO:0005886">
    <property type="term" value="C:plasma membrane"/>
    <property type="evidence" value="ECO:0007669"/>
    <property type="project" value="TreeGrafter"/>
</dbReference>
<organism evidence="3 4">
    <name type="scientific">Clostridium scindens (strain JCM 10418 / VPI 12708)</name>
    <dbReference type="NCBI Taxonomy" id="29347"/>
    <lineage>
        <taxon>Bacteria</taxon>
        <taxon>Bacillati</taxon>
        <taxon>Bacillota</taxon>
        <taxon>Clostridia</taxon>
        <taxon>Lachnospirales</taxon>
        <taxon>Lachnospiraceae</taxon>
    </lineage>
</organism>
<gene>
    <name evidence="3" type="primary">lanM</name>
    <name evidence="3" type="ORF">FYJ37_17445</name>
</gene>
<evidence type="ECO:0000313" key="3">
    <source>
        <dbReference type="EMBL" id="MSS42029.1"/>
    </source>
</evidence>
<dbReference type="GO" id="GO:0031179">
    <property type="term" value="P:peptide modification"/>
    <property type="evidence" value="ECO:0007669"/>
    <property type="project" value="InterPro"/>
</dbReference>
<dbReference type="CDD" id="cd04792">
    <property type="entry name" value="LanM-like"/>
    <property type="match status" value="1"/>
</dbReference>
<dbReference type="Proteomes" id="UP000462363">
    <property type="component" value="Unassembled WGS sequence"/>
</dbReference>
<dbReference type="Pfam" id="PF05147">
    <property type="entry name" value="LANC_like"/>
    <property type="match status" value="1"/>
</dbReference>
<evidence type="ECO:0000256" key="1">
    <source>
        <dbReference type="PIRSR" id="PIRSR607822-1"/>
    </source>
</evidence>
<evidence type="ECO:0000313" key="4">
    <source>
        <dbReference type="Proteomes" id="UP000462363"/>
    </source>
</evidence>
<dbReference type="PIRSF" id="PIRSF037228">
    <property type="entry name" value="Lant_mod_RumM"/>
    <property type="match status" value="1"/>
</dbReference>
<feature type="domain" description="Lantibiotic biosynthesis protein dehydration" evidence="2">
    <location>
        <begin position="186"/>
        <end position="553"/>
    </location>
</feature>
<evidence type="ECO:0000259" key="2">
    <source>
        <dbReference type="Pfam" id="PF13575"/>
    </source>
</evidence>
<keyword evidence="1" id="KW-0862">Zinc</keyword>
<dbReference type="InterPro" id="IPR007822">
    <property type="entry name" value="LANC-like"/>
</dbReference>
<feature type="binding site" evidence="1">
    <location>
        <position position="955"/>
    </location>
    <ligand>
        <name>Zn(2+)</name>
        <dbReference type="ChEBI" id="CHEBI:29105"/>
    </ligand>
</feature>
<dbReference type="EMBL" id="VUMB01000073">
    <property type="protein sequence ID" value="MSS42029.1"/>
    <property type="molecule type" value="Genomic_DNA"/>
</dbReference>
<accession>A0A844FDS5</accession>
<feature type="binding site" evidence="1">
    <location>
        <position position="956"/>
    </location>
    <ligand>
        <name>Zn(2+)</name>
        <dbReference type="ChEBI" id="CHEBI:29105"/>
    </ligand>
</feature>
<dbReference type="Pfam" id="PF13575">
    <property type="entry name" value="DUF4135"/>
    <property type="match status" value="1"/>
</dbReference>
<dbReference type="Gene3D" id="1.50.10.20">
    <property type="match status" value="1"/>
</dbReference>
<dbReference type="GO" id="GO:0046872">
    <property type="term" value="F:metal ion binding"/>
    <property type="evidence" value="ECO:0007669"/>
    <property type="project" value="UniProtKB-KW"/>
</dbReference>
<dbReference type="SMART" id="SM01260">
    <property type="entry name" value="LANC_like"/>
    <property type="match status" value="1"/>
</dbReference>
<protein>
    <submittedName>
        <fullName evidence="3">Type 2 lantipeptide synthetase LanM</fullName>
    </submittedName>
</protein>
<dbReference type="PANTHER" id="PTHR12736">
    <property type="entry name" value="LANC-LIKE PROTEIN"/>
    <property type="match status" value="1"/>
</dbReference>
<dbReference type="PANTHER" id="PTHR12736:SF7">
    <property type="entry name" value="LANC-LIKE PROTEIN 3"/>
    <property type="match status" value="1"/>
</dbReference>
<feature type="binding site" evidence="1">
    <location>
        <position position="906"/>
    </location>
    <ligand>
        <name>Zn(2+)</name>
        <dbReference type="ChEBI" id="CHEBI:29105"/>
    </ligand>
</feature>
<dbReference type="InterPro" id="IPR025410">
    <property type="entry name" value="Lant_dehyd"/>
</dbReference>